<dbReference type="PANTHER" id="PTHR11802">
    <property type="entry name" value="SERINE PROTEASE FAMILY S10 SERINE CARBOXYPEPTIDASE"/>
    <property type="match status" value="1"/>
</dbReference>
<name>A0A2R6NE48_9APHY</name>
<keyword evidence="4 6" id="KW-0378">Hydrolase</keyword>
<dbReference type="AlphaFoldDB" id="A0A2R6NE48"/>
<dbReference type="Gene3D" id="3.40.50.1820">
    <property type="entry name" value="alpha/beta hydrolase"/>
    <property type="match status" value="1"/>
</dbReference>
<feature type="chain" id="PRO_5015216534" description="Carboxypeptidase" evidence="6">
    <location>
        <begin position="18"/>
        <end position="549"/>
    </location>
</feature>
<dbReference type="GO" id="GO:0004185">
    <property type="term" value="F:serine-type carboxypeptidase activity"/>
    <property type="evidence" value="ECO:0007669"/>
    <property type="project" value="UniProtKB-UniRule"/>
</dbReference>
<evidence type="ECO:0000256" key="3">
    <source>
        <dbReference type="ARBA" id="ARBA00022670"/>
    </source>
</evidence>
<keyword evidence="2 6" id="KW-0121">Carboxypeptidase</keyword>
<feature type="signal peptide" evidence="6">
    <location>
        <begin position="1"/>
        <end position="17"/>
    </location>
</feature>
<dbReference type="EC" id="3.4.16.-" evidence="6"/>
<dbReference type="PANTHER" id="PTHR11802:SF452">
    <property type="entry name" value="CARBOXYPEPTIDASE"/>
    <property type="match status" value="1"/>
</dbReference>
<evidence type="ECO:0000256" key="5">
    <source>
        <dbReference type="ARBA" id="ARBA00023180"/>
    </source>
</evidence>
<keyword evidence="3 6" id="KW-0645">Protease</keyword>
<keyword evidence="5" id="KW-0325">Glycoprotein</keyword>
<dbReference type="InterPro" id="IPR029058">
    <property type="entry name" value="AB_hydrolase_fold"/>
</dbReference>
<dbReference type="PROSITE" id="PS00131">
    <property type="entry name" value="CARBOXYPEPT_SER_SER"/>
    <property type="match status" value="1"/>
</dbReference>
<dbReference type="OrthoDB" id="443318at2759"/>
<accession>A0A2R6NE48</accession>
<evidence type="ECO:0000256" key="6">
    <source>
        <dbReference type="RuleBase" id="RU361156"/>
    </source>
</evidence>
<dbReference type="GO" id="GO:0000324">
    <property type="term" value="C:fungal-type vacuole"/>
    <property type="evidence" value="ECO:0007669"/>
    <property type="project" value="TreeGrafter"/>
</dbReference>
<gene>
    <name evidence="7" type="ORF">PHLCEN_2v13495</name>
</gene>
<organism evidence="7 8">
    <name type="scientific">Hermanssonia centrifuga</name>
    <dbReference type="NCBI Taxonomy" id="98765"/>
    <lineage>
        <taxon>Eukaryota</taxon>
        <taxon>Fungi</taxon>
        <taxon>Dikarya</taxon>
        <taxon>Basidiomycota</taxon>
        <taxon>Agaricomycotina</taxon>
        <taxon>Agaricomycetes</taxon>
        <taxon>Polyporales</taxon>
        <taxon>Meruliaceae</taxon>
        <taxon>Hermanssonia</taxon>
    </lineage>
</organism>
<dbReference type="InterPro" id="IPR001563">
    <property type="entry name" value="Peptidase_S10"/>
</dbReference>
<evidence type="ECO:0000313" key="7">
    <source>
        <dbReference type="EMBL" id="PSR70635.1"/>
    </source>
</evidence>
<dbReference type="STRING" id="98765.A0A2R6NE48"/>
<reference evidence="7 8" key="1">
    <citation type="submission" date="2018-02" db="EMBL/GenBank/DDBJ databases">
        <title>Genome sequence of the basidiomycete white-rot fungus Phlebia centrifuga.</title>
        <authorList>
            <person name="Granchi Z."/>
            <person name="Peng M."/>
            <person name="de Vries R.P."/>
            <person name="Hilden K."/>
            <person name="Makela M.R."/>
            <person name="Grigoriev I."/>
            <person name="Riley R."/>
        </authorList>
    </citation>
    <scope>NUCLEOTIDE SEQUENCE [LARGE SCALE GENOMIC DNA]</scope>
    <source>
        <strain evidence="7 8">FBCC195</strain>
    </source>
</reference>
<comment type="similarity">
    <text evidence="1 6">Belongs to the peptidase S10 family.</text>
</comment>
<protein>
    <recommendedName>
        <fullName evidence="6">Carboxypeptidase</fullName>
        <ecNumber evidence="6">3.4.16.-</ecNumber>
    </recommendedName>
</protein>
<dbReference type="GO" id="GO:0006508">
    <property type="term" value="P:proteolysis"/>
    <property type="evidence" value="ECO:0007669"/>
    <property type="project" value="UniProtKB-KW"/>
</dbReference>
<dbReference type="SUPFAM" id="SSF53474">
    <property type="entry name" value="alpha/beta-Hydrolases"/>
    <property type="match status" value="1"/>
</dbReference>
<comment type="caution">
    <text evidence="7">The sequence shown here is derived from an EMBL/GenBank/DDBJ whole genome shotgun (WGS) entry which is preliminary data.</text>
</comment>
<evidence type="ECO:0000256" key="4">
    <source>
        <dbReference type="ARBA" id="ARBA00022801"/>
    </source>
</evidence>
<sequence>MRISSLLPLLLAPAAWAVPASEFQNVLGELGDLTGLFNDLGEGAQQVTQRLKGTFDKSKEHAEQWVHEGKDFVRQNGLVYELVTHPLFSDYQLRVTDPKLCDPSVKQHSGYLDISDGKHLFFWFFESRKSPEKAPLTLWLNGGPGCSSVTGLLFELGPCSVTSEGKNTTVNPYSWNLHSNMIFLDQPVNVGYSYSDDGSTVNTSPVAAEDVYAFLELFLNRYPQYADAPFHLAAESYGGTYAPNIASVIYKNNKELALAPTPKIKKINLASVILANGITDPYTQMASVPTFACDGPYAVYDDPDGAQCTSLRSKVPTCQRLIKSCYDYNSRWTCVPAQAYCYSQLFGPLQQLGLNLYDVRKKCDRSKDGDLCYKQMDWIDTWMNDHKNKKALGVNPELDFASCNMEVNQAFFGQGDGMHNSAALLPDLINDDIKLLVYAGNADMMCNFIGNEAWVSKLEHKFHAEFEKSVSTPWITLGSGKIAGEVRSAGGDGFTAGNVTFVQIYEAGHMVPFDQPEAALDMFTRWITDVPLSLNFKDMAESAPFGGWD</sequence>
<evidence type="ECO:0000313" key="8">
    <source>
        <dbReference type="Proteomes" id="UP000186601"/>
    </source>
</evidence>
<dbReference type="EMBL" id="MLYV02001342">
    <property type="protein sequence ID" value="PSR70635.1"/>
    <property type="molecule type" value="Genomic_DNA"/>
</dbReference>
<dbReference type="Pfam" id="PF00450">
    <property type="entry name" value="Peptidase_S10"/>
    <property type="match status" value="1"/>
</dbReference>
<evidence type="ECO:0000256" key="2">
    <source>
        <dbReference type="ARBA" id="ARBA00022645"/>
    </source>
</evidence>
<dbReference type="Gene3D" id="1.10.287.410">
    <property type="match status" value="1"/>
</dbReference>
<dbReference type="PRINTS" id="PR00724">
    <property type="entry name" value="CRBOXYPTASEC"/>
</dbReference>
<evidence type="ECO:0000256" key="1">
    <source>
        <dbReference type="ARBA" id="ARBA00009431"/>
    </source>
</evidence>
<keyword evidence="8" id="KW-1185">Reference proteome</keyword>
<proteinExistence type="inferred from homology"/>
<keyword evidence="6" id="KW-0732">Signal</keyword>
<dbReference type="Proteomes" id="UP000186601">
    <property type="component" value="Unassembled WGS sequence"/>
</dbReference>
<dbReference type="InterPro" id="IPR018202">
    <property type="entry name" value="Ser_caboxypep_ser_AS"/>
</dbReference>